<dbReference type="RefSeq" id="WP_240254079.1">
    <property type="nucleotide sequence ID" value="NZ_JAKTTI010000007.1"/>
</dbReference>
<dbReference type="AlphaFoldDB" id="A0AAW5E8K8"/>
<reference evidence="4" key="1">
    <citation type="submission" date="2022-02" db="EMBL/GenBank/DDBJ databases">
        <title>Fredinandcohnia quinoae sp. nov. isolated from Chenopodium quinoa seeds.</title>
        <authorList>
            <person name="Saati-Santamaria Z."/>
            <person name="Flores-Felix J.D."/>
            <person name="Igual J.M."/>
            <person name="Velazquez E."/>
            <person name="Garcia-Fraile P."/>
            <person name="Martinez-Molina E."/>
        </authorList>
    </citation>
    <scope>NUCLEOTIDE SEQUENCE</scope>
    <source>
        <strain evidence="4">SECRCQ15</strain>
    </source>
</reference>
<keyword evidence="1 2" id="KW-0732">Signal</keyword>
<sequence>MRKPFQKFVTAGATAAIVATAVAPAAFAAEHPFTDVGPNYSEAVDFLYVTEIIQGTSTTTFGTYLNLTRGDAAVILANVLGLDTENAKDAGFKDLFPRIRGAVNALAEEGIISGVTKDKFDPHAPLSRGAMAKLLVKAFELEEYSTKTPFNDAAGVFKPYIEALYGTEITSGKSPTSYGTYQEITRGDFANLLYNTFIFILENGSIYVESVNIIDSKSFTLQLEEPLDDEYTAEDITDLFYFWADFNDGTSLDLIANTSVISTDRKSITITHRDLTGEEGVLFIGDFEFPFDYAAPKAKAGVIQLEGVDPVNFDFAGKTTTNVTLPATNGSANLNGIEFTVEDANFTNNQTVTVILKSTDVAAAKPGEGLTWGTLTYDGDKWALVDDAKYDFIPVGHYTLETQFKDSNENSTTLTLEISVEDLPVASDTSQ</sequence>
<feature type="chain" id="PRO_5043498751" evidence="2">
    <location>
        <begin position="29"/>
        <end position="431"/>
    </location>
</feature>
<dbReference type="PROSITE" id="PS51272">
    <property type="entry name" value="SLH"/>
    <property type="match status" value="1"/>
</dbReference>
<dbReference type="InterPro" id="IPR001119">
    <property type="entry name" value="SLH_dom"/>
</dbReference>
<evidence type="ECO:0000256" key="1">
    <source>
        <dbReference type="ARBA" id="ARBA00022729"/>
    </source>
</evidence>
<evidence type="ECO:0000259" key="3">
    <source>
        <dbReference type="PROSITE" id="PS51272"/>
    </source>
</evidence>
<dbReference type="Proteomes" id="UP001431131">
    <property type="component" value="Unassembled WGS sequence"/>
</dbReference>
<keyword evidence="5" id="KW-1185">Reference proteome</keyword>
<organism evidence="4 5">
    <name type="scientific">Fredinandcohnia quinoae</name>
    <dbReference type="NCBI Taxonomy" id="2918902"/>
    <lineage>
        <taxon>Bacteria</taxon>
        <taxon>Bacillati</taxon>
        <taxon>Bacillota</taxon>
        <taxon>Bacilli</taxon>
        <taxon>Bacillales</taxon>
        <taxon>Bacillaceae</taxon>
        <taxon>Fredinandcohnia</taxon>
    </lineage>
</organism>
<proteinExistence type="predicted"/>
<accession>A0AAW5E8K8</accession>
<dbReference type="EMBL" id="JAKTTI010000007">
    <property type="protein sequence ID" value="MCH1625104.1"/>
    <property type="molecule type" value="Genomic_DNA"/>
</dbReference>
<evidence type="ECO:0000313" key="5">
    <source>
        <dbReference type="Proteomes" id="UP001431131"/>
    </source>
</evidence>
<protein>
    <submittedName>
        <fullName evidence="4">S-layer homology domain-containing protein</fullName>
    </submittedName>
</protein>
<gene>
    <name evidence="4" type="ORF">MJG50_07170</name>
</gene>
<evidence type="ECO:0000313" key="4">
    <source>
        <dbReference type="EMBL" id="MCH1625104.1"/>
    </source>
</evidence>
<evidence type="ECO:0000256" key="2">
    <source>
        <dbReference type="SAM" id="SignalP"/>
    </source>
</evidence>
<dbReference type="Pfam" id="PF00395">
    <property type="entry name" value="SLH"/>
    <property type="match status" value="3"/>
</dbReference>
<comment type="caution">
    <text evidence="4">The sequence shown here is derived from an EMBL/GenBank/DDBJ whole genome shotgun (WGS) entry which is preliminary data.</text>
</comment>
<feature type="domain" description="SLH" evidence="3">
    <location>
        <begin position="86"/>
        <end position="149"/>
    </location>
</feature>
<name>A0AAW5E8K8_9BACI</name>
<feature type="signal peptide" evidence="2">
    <location>
        <begin position="1"/>
        <end position="28"/>
    </location>
</feature>